<dbReference type="AlphaFoldDB" id="A0AA88DSV8"/>
<dbReference type="Proteomes" id="UP001187192">
    <property type="component" value="Unassembled WGS sequence"/>
</dbReference>
<reference evidence="2" key="1">
    <citation type="submission" date="2023-07" db="EMBL/GenBank/DDBJ databases">
        <title>draft genome sequence of fig (Ficus carica).</title>
        <authorList>
            <person name="Takahashi T."/>
            <person name="Nishimura K."/>
        </authorList>
    </citation>
    <scope>NUCLEOTIDE SEQUENCE</scope>
</reference>
<feature type="region of interest" description="Disordered" evidence="1">
    <location>
        <begin position="272"/>
        <end position="313"/>
    </location>
</feature>
<protein>
    <submittedName>
        <fullName evidence="2">Uncharacterized protein</fullName>
    </submittedName>
</protein>
<name>A0AA88DSV8_FICCA</name>
<comment type="caution">
    <text evidence="2">The sequence shown here is derived from an EMBL/GenBank/DDBJ whole genome shotgun (WGS) entry which is preliminary data.</text>
</comment>
<keyword evidence="3" id="KW-1185">Reference proteome</keyword>
<evidence type="ECO:0000313" key="2">
    <source>
        <dbReference type="EMBL" id="GMN60655.1"/>
    </source>
</evidence>
<proteinExistence type="predicted"/>
<evidence type="ECO:0000256" key="1">
    <source>
        <dbReference type="SAM" id="MobiDB-lite"/>
    </source>
</evidence>
<organism evidence="2 3">
    <name type="scientific">Ficus carica</name>
    <name type="common">Common fig</name>
    <dbReference type="NCBI Taxonomy" id="3494"/>
    <lineage>
        <taxon>Eukaryota</taxon>
        <taxon>Viridiplantae</taxon>
        <taxon>Streptophyta</taxon>
        <taxon>Embryophyta</taxon>
        <taxon>Tracheophyta</taxon>
        <taxon>Spermatophyta</taxon>
        <taxon>Magnoliopsida</taxon>
        <taxon>eudicotyledons</taxon>
        <taxon>Gunneridae</taxon>
        <taxon>Pentapetalae</taxon>
        <taxon>rosids</taxon>
        <taxon>fabids</taxon>
        <taxon>Rosales</taxon>
        <taxon>Moraceae</taxon>
        <taxon>Ficeae</taxon>
        <taxon>Ficus</taxon>
    </lineage>
</organism>
<sequence length="405" mass="44597">MFGAISLDVQFGLPFELLHSKSNGVYCTKRRWQSVLAHLLSNVPCLPPSSPICSLSVASSSGILLPHVTIGEMHDLFFNPINVSISSPPVDSGGTWCPAGNGDHTPGIGTTGGQCDVECGPRSKLEQKVSLPTIFGFENHRTEPLLPALIRLHRPCTPPPTRTRKCLEKQPVSRTYGITPRKNYSLKNLMTTWLQLAGSSQQVAFWSYGPDNKECTHLRYEGLRNKELYCNIFEKNHAAGASGFGSVTMGGGSTPMFKFDFSMDQSGTYPVLEEDISPSIGAQRQANTRGVNDEGGPSQSRGSTGKRKQRDATDEMTYTAMEEIANNFRGRSQSTTSSVQNTSNLDIVDGMNIMKEMSVPQYQRTIMWHYFDAHPRLQRPFCVLDDDDRRGIIASVVTSQMPPPS</sequence>
<evidence type="ECO:0000313" key="3">
    <source>
        <dbReference type="Proteomes" id="UP001187192"/>
    </source>
</evidence>
<dbReference type="EMBL" id="BTGU01000101">
    <property type="protein sequence ID" value="GMN60655.1"/>
    <property type="molecule type" value="Genomic_DNA"/>
</dbReference>
<gene>
    <name evidence="2" type="ORF">TIFTF001_029740</name>
</gene>
<feature type="compositionally biased region" description="Polar residues" evidence="1">
    <location>
        <begin position="280"/>
        <end position="290"/>
    </location>
</feature>
<accession>A0AA88DSV8</accession>